<accession>A0A5B0KZR6</accession>
<gene>
    <name evidence="2" type="ORF">FH063_001713</name>
</gene>
<protein>
    <submittedName>
        <fullName evidence="2">Uncharacterized protein</fullName>
    </submittedName>
</protein>
<evidence type="ECO:0000256" key="1">
    <source>
        <dbReference type="SAM" id="MobiDB-lite"/>
    </source>
</evidence>
<proteinExistence type="predicted"/>
<dbReference type="Proteomes" id="UP000325333">
    <property type="component" value="Unassembled WGS sequence"/>
</dbReference>
<feature type="region of interest" description="Disordered" evidence="1">
    <location>
        <begin position="14"/>
        <end position="54"/>
    </location>
</feature>
<evidence type="ECO:0000313" key="3">
    <source>
        <dbReference type="Proteomes" id="UP000325333"/>
    </source>
</evidence>
<dbReference type="EMBL" id="VEWN01000002">
    <property type="protein sequence ID" value="KAA1057545.1"/>
    <property type="molecule type" value="Genomic_DNA"/>
</dbReference>
<organism evidence="2 3">
    <name type="scientific">Azospirillum argentinense</name>
    <dbReference type="NCBI Taxonomy" id="2970906"/>
    <lineage>
        <taxon>Bacteria</taxon>
        <taxon>Pseudomonadati</taxon>
        <taxon>Pseudomonadota</taxon>
        <taxon>Alphaproteobacteria</taxon>
        <taxon>Rhodospirillales</taxon>
        <taxon>Azospirillaceae</taxon>
        <taxon>Azospirillum</taxon>
    </lineage>
</organism>
<comment type="caution">
    <text evidence="2">The sequence shown here is derived from an EMBL/GenBank/DDBJ whole genome shotgun (WGS) entry which is preliminary data.</text>
</comment>
<dbReference type="AlphaFoldDB" id="A0A5B0KZR6"/>
<name>A0A5B0KZR6_9PROT</name>
<sequence>MIRRDNLRQVFTETSYASQKGIRSPRIRPKGGLSTSDTTQRNFRKRESHITDME</sequence>
<evidence type="ECO:0000313" key="2">
    <source>
        <dbReference type="EMBL" id="KAA1057545.1"/>
    </source>
</evidence>
<reference evidence="2 3" key="1">
    <citation type="submission" date="2019-07" db="EMBL/GenBank/DDBJ databases">
        <title>Genome sequencing of the stress-tolerant strain Azospirillum brasilense Az19.</title>
        <authorList>
            <person name="Maroniche G.A."/>
            <person name="Garcia J.E."/>
            <person name="Pagnussat L."/>
            <person name="Amenta M."/>
            <person name="Creus C.M."/>
        </authorList>
    </citation>
    <scope>NUCLEOTIDE SEQUENCE [LARGE SCALE GENOMIC DNA]</scope>
    <source>
        <strain evidence="2 3">Az19</strain>
    </source>
</reference>